<organism evidence="1 2">
    <name type="scientific">Schistosoma margrebowiei</name>
    <dbReference type="NCBI Taxonomy" id="48269"/>
    <lineage>
        <taxon>Eukaryota</taxon>
        <taxon>Metazoa</taxon>
        <taxon>Spiralia</taxon>
        <taxon>Lophotrochozoa</taxon>
        <taxon>Platyhelminthes</taxon>
        <taxon>Trematoda</taxon>
        <taxon>Digenea</taxon>
        <taxon>Strigeidida</taxon>
        <taxon>Schistosomatoidea</taxon>
        <taxon>Schistosomatidae</taxon>
        <taxon>Schistosoma</taxon>
    </lineage>
</organism>
<gene>
    <name evidence="1" type="ORF">SMRZ_LOCUS3024</name>
</gene>
<dbReference type="EMBL" id="UZAI01000828">
    <property type="protein sequence ID" value="VDO56798.1"/>
    <property type="molecule type" value="Genomic_DNA"/>
</dbReference>
<dbReference type="Proteomes" id="UP000277204">
    <property type="component" value="Unassembled WGS sequence"/>
</dbReference>
<dbReference type="AlphaFoldDB" id="A0A183LGU9"/>
<evidence type="ECO:0000313" key="2">
    <source>
        <dbReference type="Proteomes" id="UP000277204"/>
    </source>
</evidence>
<sequence length="99" mass="11271">MSEYMAILWGILPEGDRQEILEEIDPKKIEKELESRMSTPINAETFVSDILQMYVYGEDNLSAGHSKELLSKKIQQTDTSLLDELVSNEKYAANSTQTE</sequence>
<proteinExistence type="predicted"/>
<dbReference type="STRING" id="48269.A0A183LGU9"/>
<reference evidence="1 2" key="1">
    <citation type="submission" date="2018-11" db="EMBL/GenBank/DDBJ databases">
        <authorList>
            <consortium name="Pathogen Informatics"/>
        </authorList>
    </citation>
    <scope>NUCLEOTIDE SEQUENCE [LARGE SCALE GENOMIC DNA]</scope>
    <source>
        <strain evidence="1 2">Zambia</strain>
    </source>
</reference>
<name>A0A183LGU9_9TREM</name>
<keyword evidence="2" id="KW-1185">Reference proteome</keyword>
<accession>A0A183LGU9</accession>
<evidence type="ECO:0000313" key="1">
    <source>
        <dbReference type="EMBL" id="VDO56798.1"/>
    </source>
</evidence>
<protein>
    <submittedName>
        <fullName evidence="1">Uncharacterized protein</fullName>
    </submittedName>
</protein>